<dbReference type="EMBL" id="MU155218">
    <property type="protein sequence ID" value="KAF9479191.1"/>
    <property type="molecule type" value="Genomic_DNA"/>
</dbReference>
<proteinExistence type="predicted"/>
<comment type="caution">
    <text evidence="1">The sequence shown here is derived from an EMBL/GenBank/DDBJ whole genome shotgun (WGS) entry which is preliminary data.</text>
</comment>
<gene>
    <name evidence="1" type="ORF">BDN70DRAFT_703482</name>
</gene>
<keyword evidence="2" id="KW-1185">Reference proteome</keyword>
<sequence length="69" mass="7654">MVAAAIDTDVSEPQILLRSVALTRTELNGTDFFALWNVAQQGFYKNSALSKIIGSHSVGHNCTYRYFQS</sequence>
<dbReference type="AlphaFoldDB" id="A0A9P5Z4A6"/>
<accession>A0A9P5Z4A6</accession>
<evidence type="ECO:0000313" key="1">
    <source>
        <dbReference type="EMBL" id="KAF9479191.1"/>
    </source>
</evidence>
<organism evidence="1 2">
    <name type="scientific">Pholiota conissans</name>
    <dbReference type="NCBI Taxonomy" id="109636"/>
    <lineage>
        <taxon>Eukaryota</taxon>
        <taxon>Fungi</taxon>
        <taxon>Dikarya</taxon>
        <taxon>Basidiomycota</taxon>
        <taxon>Agaricomycotina</taxon>
        <taxon>Agaricomycetes</taxon>
        <taxon>Agaricomycetidae</taxon>
        <taxon>Agaricales</taxon>
        <taxon>Agaricineae</taxon>
        <taxon>Strophariaceae</taxon>
        <taxon>Pholiota</taxon>
    </lineage>
</organism>
<dbReference type="Proteomes" id="UP000807469">
    <property type="component" value="Unassembled WGS sequence"/>
</dbReference>
<evidence type="ECO:0000313" key="2">
    <source>
        <dbReference type="Proteomes" id="UP000807469"/>
    </source>
</evidence>
<protein>
    <submittedName>
        <fullName evidence="1">Uncharacterized protein</fullName>
    </submittedName>
</protein>
<reference evidence="1" key="1">
    <citation type="submission" date="2020-11" db="EMBL/GenBank/DDBJ databases">
        <authorList>
            <consortium name="DOE Joint Genome Institute"/>
            <person name="Ahrendt S."/>
            <person name="Riley R."/>
            <person name="Andreopoulos W."/>
            <person name="Labutti K."/>
            <person name="Pangilinan J."/>
            <person name="Ruiz-Duenas F.J."/>
            <person name="Barrasa J.M."/>
            <person name="Sanchez-Garcia M."/>
            <person name="Camarero S."/>
            <person name="Miyauchi S."/>
            <person name="Serrano A."/>
            <person name="Linde D."/>
            <person name="Babiker R."/>
            <person name="Drula E."/>
            <person name="Ayuso-Fernandez I."/>
            <person name="Pacheco R."/>
            <person name="Padilla G."/>
            <person name="Ferreira P."/>
            <person name="Barriuso J."/>
            <person name="Kellner H."/>
            <person name="Castanera R."/>
            <person name="Alfaro M."/>
            <person name="Ramirez L."/>
            <person name="Pisabarro A.G."/>
            <person name="Kuo A."/>
            <person name="Tritt A."/>
            <person name="Lipzen A."/>
            <person name="He G."/>
            <person name="Yan M."/>
            <person name="Ng V."/>
            <person name="Cullen D."/>
            <person name="Martin F."/>
            <person name="Rosso M.-N."/>
            <person name="Henrissat B."/>
            <person name="Hibbett D."/>
            <person name="Martinez A.T."/>
            <person name="Grigoriev I.V."/>
        </authorList>
    </citation>
    <scope>NUCLEOTIDE SEQUENCE</scope>
    <source>
        <strain evidence="1">CIRM-BRFM 674</strain>
    </source>
</reference>
<name>A0A9P5Z4A6_9AGAR</name>